<dbReference type="RefSeq" id="WP_285868432.1">
    <property type="nucleotide sequence ID" value="NZ_JARFYM010000007.1"/>
</dbReference>
<proteinExistence type="predicted"/>
<evidence type="ECO:0000256" key="1">
    <source>
        <dbReference type="SAM" id="MobiDB-lite"/>
    </source>
</evidence>
<gene>
    <name evidence="3" type="ORF">PY649_11165</name>
</gene>
<accession>A0ABT7JSX3</accession>
<evidence type="ECO:0000313" key="3">
    <source>
        <dbReference type="EMBL" id="MDL2399456.1"/>
    </source>
</evidence>
<protein>
    <submittedName>
        <fullName evidence="3">DUF3883 domain-containing protein</fullName>
    </submittedName>
</protein>
<dbReference type="Proteomes" id="UP001172645">
    <property type="component" value="Unassembled WGS sequence"/>
</dbReference>
<sequence>MPDIIVFHTAWMAKYNGDRASFSAGGFKYAVENGYGHEMLNFKNIDGVCYGYVPPTGNLHLEKHFDVSRHAETLEGATVIWTAPHPEQGGRAVVGVWRNATVFREVQHPKGKVARQRLIDGEAASYLCTAKAEDCVLLEPDARPIFVAPGQPRNGQSWPGQQKVFYPKFGSPALKLLNKILKNIDFGKPSTDGRSDSKPSTKRSGWQADVERRRKIEEAAVLAVGLKLERLGYAIESVEKENLGYDLVATRKEEVLHVEVKGRSGSDVSAELTVNEFNCLKNYQKQRSPNAHYRVAIVTDALDKPIINEFVMVRGQKSQWCTLDGKWRLNFEERMAARLTSVSNLEMPE</sequence>
<dbReference type="Pfam" id="PF13020">
    <property type="entry name" value="NOV_C"/>
    <property type="match status" value="1"/>
</dbReference>
<dbReference type="InterPro" id="IPR024975">
    <property type="entry name" value="NOV_C"/>
</dbReference>
<keyword evidence="4" id="KW-1185">Reference proteome</keyword>
<feature type="domain" description="Protein NO VEIN C-terminal" evidence="2">
    <location>
        <begin position="217"/>
        <end position="305"/>
    </location>
</feature>
<feature type="region of interest" description="Disordered" evidence="1">
    <location>
        <begin position="188"/>
        <end position="209"/>
    </location>
</feature>
<name>A0ABT7JSX3_9HYPH</name>
<organism evidence="3 4">
    <name type="scientific">Rhizobium mayense</name>
    <dbReference type="NCBI Taxonomy" id="1312184"/>
    <lineage>
        <taxon>Bacteria</taxon>
        <taxon>Pseudomonadati</taxon>
        <taxon>Pseudomonadota</taxon>
        <taxon>Alphaproteobacteria</taxon>
        <taxon>Hyphomicrobiales</taxon>
        <taxon>Rhizobiaceae</taxon>
        <taxon>Rhizobium/Agrobacterium group</taxon>
        <taxon>Rhizobium</taxon>
    </lineage>
</organism>
<dbReference type="EMBL" id="JARFYM010000007">
    <property type="protein sequence ID" value="MDL2399456.1"/>
    <property type="molecule type" value="Genomic_DNA"/>
</dbReference>
<comment type="caution">
    <text evidence="3">The sequence shown here is derived from an EMBL/GenBank/DDBJ whole genome shotgun (WGS) entry which is preliminary data.</text>
</comment>
<reference evidence="3" key="1">
    <citation type="submission" date="2023-06" db="EMBL/GenBank/DDBJ databases">
        <title>Phylogenetic Diversity of Rhizobium strains.</title>
        <authorList>
            <person name="Moura F.T."/>
            <person name="Helene L.C.F."/>
            <person name="Hungria M."/>
        </authorList>
    </citation>
    <scope>NUCLEOTIDE SEQUENCE</scope>
    <source>
        <strain evidence="3">CCGE526</strain>
    </source>
</reference>
<evidence type="ECO:0000313" key="4">
    <source>
        <dbReference type="Proteomes" id="UP001172645"/>
    </source>
</evidence>
<evidence type="ECO:0000259" key="2">
    <source>
        <dbReference type="Pfam" id="PF13020"/>
    </source>
</evidence>